<dbReference type="GO" id="GO:0003700">
    <property type="term" value="F:DNA-binding transcription factor activity"/>
    <property type="evidence" value="ECO:0007669"/>
    <property type="project" value="InterPro"/>
</dbReference>
<evidence type="ECO:0000313" key="9">
    <source>
        <dbReference type="EMBL" id="KAG6471336.1"/>
    </source>
</evidence>
<feature type="coiled-coil region" evidence="6">
    <location>
        <begin position="153"/>
        <end position="194"/>
    </location>
</feature>
<keyword evidence="3" id="KW-0238">DNA-binding</keyword>
<dbReference type="Proteomes" id="UP000734854">
    <property type="component" value="Unassembled WGS sequence"/>
</dbReference>
<keyword evidence="6" id="KW-0175">Coiled coil</keyword>
<dbReference type="GO" id="GO:0005634">
    <property type="term" value="C:nucleus"/>
    <property type="evidence" value="ECO:0007669"/>
    <property type="project" value="UniProtKB-SubCell"/>
</dbReference>
<dbReference type="PROSITE" id="PS50811">
    <property type="entry name" value="WRKY"/>
    <property type="match status" value="1"/>
</dbReference>
<keyword evidence="10" id="KW-1185">Reference proteome</keyword>
<sequence length="541" mass="59202">MKQSKTNRLPALLISQQRSTHRASRSSATTHKLARARHPTTSLRCPSRPLKSVPSSIYPPQFSHSSQLILMEITRDSTFGEHDHGRRHFSPGIDLFPTNKTVAGDAGDYSSKADGQRATVGEMDFFAERDDNSLPSTSTRLDHDHVPDLNLKKEDLAMNTEEMRAELAGLKEENQRLRELLNDVCEKYRSLQDHFIKLLQERKGGKVHQVDDKVNNNGRREKRGEDGSSLPRQFIDLQPSLISAKEESLDTEFTGEDRSSSPTNLDAEEMAVAASLPKAQQQLDNEATLRKARVSVRARSEASMINDGCHWRKYGQKVAKGNPCPRAYYRCTMASSCPVRKQVQRSAEDRSVLITTYEGVHNHPLPPAAVSMARTTSAAVSMMLSGSTSSGDQALINSNNLLVKTILPTAMISASTPLPTITLDFTGVADPLCQQRSVGNASPFQVLPFSDGNAPSVEVLGKHQQQSHFSLYQMPTGDRDACTGGGATAEFLPSKPHPSVSRPLAETVSAATAAITKDPKFTALLAAAISSVMSRKDDSRD</sequence>
<evidence type="ECO:0000256" key="4">
    <source>
        <dbReference type="ARBA" id="ARBA00023163"/>
    </source>
</evidence>
<dbReference type="InterPro" id="IPR003657">
    <property type="entry name" value="WRKY_dom"/>
</dbReference>
<dbReference type="EMBL" id="JACMSC010000020">
    <property type="protein sequence ID" value="KAG6471336.1"/>
    <property type="molecule type" value="Genomic_DNA"/>
</dbReference>
<feature type="region of interest" description="Disordered" evidence="7">
    <location>
        <begin position="206"/>
        <end position="234"/>
    </location>
</feature>
<dbReference type="SUPFAM" id="SSF118290">
    <property type="entry name" value="WRKY DNA-binding domain"/>
    <property type="match status" value="1"/>
</dbReference>
<comment type="subcellular location">
    <subcellularLocation>
        <location evidence="1">Nucleus</location>
    </subcellularLocation>
</comment>
<dbReference type="InterPro" id="IPR044810">
    <property type="entry name" value="WRKY_plant"/>
</dbReference>
<organism evidence="9 10">
    <name type="scientific">Zingiber officinale</name>
    <name type="common">Ginger</name>
    <name type="synonym">Amomum zingiber</name>
    <dbReference type="NCBI Taxonomy" id="94328"/>
    <lineage>
        <taxon>Eukaryota</taxon>
        <taxon>Viridiplantae</taxon>
        <taxon>Streptophyta</taxon>
        <taxon>Embryophyta</taxon>
        <taxon>Tracheophyta</taxon>
        <taxon>Spermatophyta</taxon>
        <taxon>Magnoliopsida</taxon>
        <taxon>Liliopsida</taxon>
        <taxon>Zingiberales</taxon>
        <taxon>Zingiberaceae</taxon>
        <taxon>Zingiber</taxon>
    </lineage>
</organism>
<evidence type="ECO:0000313" key="10">
    <source>
        <dbReference type="Proteomes" id="UP000734854"/>
    </source>
</evidence>
<evidence type="ECO:0000259" key="8">
    <source>
        <dbReference type="PROSITE" id="PS50811"/>
    </source>
</evidence>
<dbReference type="SMART" id="SM00774">
    <property type="entry name" value="WRKY"/>
    <property type="match status" value="1"/>
</dbReference>
<keyword evidence="4" id="KW-0804">Transcription</keyword>
<keyword evidence="2" id="KW-0805">Transcription regulation</keyword>
<dbReference type="GO" id="GO:0043565">
    <property type="term" value="F:sequence-specific DNA binding"/>
    <property type="evidence" value="ECO:0007669"/>
    <property type="project" value="InterPro"/>
</dbReference>
<feature type="domain" description="WRKY" evidence="8">
    <location>
        <begin position="300"/>
        <end position="366"/>
    </location>
</feature>
<dbReference type="InterPro" id="IPR036576">
    <property type="entry name" value="WRKY_dom_sf"/>
</dbReference>
<dbReference type="FunFam" id="2.20.25.80:FF:000002">
    <property type="entry name" value="probable WRKY transcription factor 31"/>
    <property type="match status" value="1"/>
</dbReference>
<accession>A0A8J5ETY4</accession>
<dbReference type="Pfam" id="PF03106">
    <property type="entry name" value="WRKY"/>
    <property type="match status" value="1"/>
</dbReference>
<evidence type="ECO:0000256" key="5">
    <source>
        <dbReference type="ARBA" id="ARBA00023242"/>
    </source>
</evidence>
<dbReference type="PANTHER" id="PTHR31429">
    <property type="entry name" value="WRKY TRANSCRIPTION FACTOR 36-RELATED"/>
    <property type="match status" value="1"/>
</dbReference>
<feature type="compositionally biased region" description="Basic and acidic residues" evidence="7">
    <location>
        <begin position="206"/>
        <end position="226"/>
    </location>
</feature>
<keyword evidence="5" id="KW-0539">Nucleus</keyword>
<evidence type="ECO:0000256" key="3">
    <source>
        <dbReference type="ARBA" id="ARBA00023125"/>
    </source>
</evidence>
<feature type="region of interest" description="Disordered" evidence="7">
    <location>
        <begin position="1"/>
        <end position="58"/>
    </location>
</feature>
<name>A0A8J5ETY4_ZINOF</name>
<evidence type="ECO:0000256" key="6">
    <source>
        <dbReference type="SAM" id="Coils"/>
    </source>
</evidence>
<gene>
    <name evidence="9" type="ORF">ZIOFF_068777</name>
</gene>
<evidence type="ECO:0000256" key="2">
    <source>
        <dbReference type="ARBA" id="ARBA00023015"/>
    </source>
</evidence>
<comment type="caution">
    <text evidence="9">The sequence shown here is derived from an EMBL/GenBank/DDBJ whole genome shotgun (WGS) entry which is preliminary data.</text>
</comment>
<dbReference type="PANTHER" id="PTHR31429:SF106">
    <property type="entry name" value="WRKY TRANSCRIPTION FACTOR 31-RELATED"/>
    <property type="match status" value="1"/>
</dbReference>
<protein>
    <recommendedName>
        <fullName evidence="8">WRKY domain-containing protein</fullName>
    </recommendedName>
</protein>
<proteinExistence type="predicted"/>
<reference evidence="9 10" key="1">
    <citation type="submission" date="2020-08" db="EMBL/GenBank/DDBJ databases">
        <title>Plant Genome Project.</title>
        <authorList>
            <person name="Zhang R.-G."/>
        </authorList>
    </citation>
    <scope>NUCLEOTIDE SEQUENCE [LARGE SCALE GENOMIC DNA]</scope>
    <source>
        <tissue evidence="9">Rhizome</tissue>
    </source>
</reference>
<dbReference type="Gene3D" id="2.20.25.80">
    <property type="entry name" value="WRKY domain"/>
    <property type="match status" value="1"/>
</dbReference>
<evidence type="ECO:0000256" key="7">
    <source>
        <dbReference type="SAM" id="MobiDB-lite"/>
    </source>
</evidence>
<evidence type="ECO:0000256" key="1">
    <source>
        <dbReference type="ARBA" id="ARBA00004123"/>
    </source>
</evidence>
<dbReference type="AlphaFoldDB" id="A0A8J5ETY4"/>